<evidence type="ECO:0000313" key="2">
    <source>
        <dbReference type="Proteomes" id="UP000016933"/>
    </source>
</evidence>
<name>N1PDT5_DOTSN</name>
<reference evidence="1 2" key="2">
    <citation type="journal article" date="2012" name="PLoS Pathog.">
        <title>Diverse lifestyles and strategies of plant pathogenesis encoded in the genomes of eighteen Dothideomycetes fungi.</title>
        <authorList>
            <person name="Ohm R.A."/>
            <person name="Feau N."/>
            <person name="Henrissat B."/>
            <person name="Schoch C.L."/>
            <person name="Horwitz B.A."/>
            <person name="Barry K.W."/>
            <person name="Condon B.J."/>
            <person name="Copeland A.C."/>
            <person name="Dhillon B."/>
            <person name="Glaser F."/>
            <person name="Hesse C.N."/>
            <person name="Kosti I."/>
            <person name="LaButti K."/>
            <person name="Lindquist E.A."/>
            <person name="Lucas S."/>
            <person name="Salamov A.A."/>
            <person name="Bradshaw R.E."/>
            <person name="Ciuffetti L."/>
            <person name="Hamelin R.C."/>
            <person name="Kema G.H.J."/>
            <person name="Lawrence C."/>
            <person name="Scott J.A."/>
            <person name="Spatafora J.W."/>
            <person name="Turgeon B.G."/>
            <person name="de Wit P.J.G.M."/>
            <person name="Zhong S."/>
            <person name="Goodwin S.B."/>
            <person name="Grigoriev I.V."/>
        </authorList>
    </citation>
    <scope>NUCLEOTIDE SEQUENCE [LARGE SCALE GENOMIC DNA]</scope>
    <source>
        <strain evidence="2">NZE10 / CBS 128990</strain>
    </source>
</reference>
<reference evidence="2" key="1">
    <citation type="journal article" date="2012" name="PLoS Genet.">
        <title>The genomes of the fungal plant pathogens Cladosporium fulvum and Dothistroma septosporum reveal adaptation to different hosts and lifestyles but also signatures of common ancestry.</title>
        <authorList>
            <person name="de Wit P.J.G.M."/>
            <person name="van der Burgt A."/>
            <person name="Oekmen B."/>
            <person name="Stergiopoulos I."/>
            <person name="Abd-Elsalam K.A."/>
            <person name="Aerts A.L."/>
            <person name="Bahkali A.H."/>
            <person name="Beenen H.G."/>
            <person name="Chettri P."/>
            <person name="Cox M.P."/>
            <person name="Datema E."/>
            <person name="de Vries R.P."/>
            <person name="Dhillon B."/>
            <person name="Ganley A.R."/>
            <person name="Griffiths S.A."/>
            <person name="Guo Y."/>
            <person name="Hamelin R.C."/>
            <person name="Henrissat B."/>
            <person name="Kabir M.S."/>
            <person name="Jashni M.K."/>
            <person name="Kema G."/>
            <person name="Klaubauf S."/>
            <person name="Lapidus A."/>
            <person name="Levasseur A."/>
            <person name="Lindquist E."/>
            <person name="Mehrabi R."/>
            <person name="Ohm R.A."/>
            <person name="Owen T.J."/>
            <person name="Salamov A."/>
            <person name="Schwelm A."/>
            <person name="Schijlen E."/>
            <person name="Sun H."/>
            <person name="van den Burg H.A."/>
            <person name="van Ham R.C.H.J."/>
            <person name="Zhang S."/>
            <person name="Goodwin S.B."/>
            <person name="Grigoriev I.V."/>
            <person name="Collemare J."/>
            <person name="Bradshaw R.E."/>
        </authorList>
    </citation>
    <scope>NUCLEOTIDE SEQUENCE [LARGE SCALE GENOMIC DNA]</scope>
    <source>
        <strain evidence="2">NZE10 / CBS 128990</strain>
    </source>
</reference>
<dbReference type="Proteomes" id="UP000016933">
    <property type="component" value="Unassembled WGS sequence"/>
</dbReference>
<dbReference type="eggNOG" id="ENOG502RYG3">
    <property type="taxonomic scope" value="Eukaryota"/>
</dbReference>
<gene>
    <name evidence="1" type="ORF">DOTSEDRAFT_57478</name>
</gene>
<keyword evidence="2" id="KW-1185">Reference proteome</keyword>
<dbReference type="OrthoDB" id="5952526at2759"/>
<organism evidence="1 2">
    <name type="scientific">Dothistroma septosporum (strain NZE10 / CBS 128990)</name>
    <name type="common">Red band needle blight fungus</name>
    <name type="synonym">Mycosphaerella pini</name>
    <dbReference type="NCBI Taxonomy" id="675120"/>
    <lineage>
        <taxon>Eukaryota</taxon>
        <taxon>Fungi</taxon>
        <taxon>Dikarya</taxon>
        <taxon>Ascomycota</taxon>
        <taxon>Pezizomycotina</taxon>
        <taxon>Dothideomycetes</taxon>
        <taxon>Dothideomycetidae</taxon>
        <taxon>Mycosphaerellales</taxon>
        <taxon>Mycosphaerellaceae</taxon>
        <taxon>Dothistroma</taxon>
    </lineage>
</organism>
<proteinExistence type="predicted"/>
<dbReference type="EMBL" id="KB446547">
    <property type="protein sequence ID" value="EME38365.1"/>
    <property type="molecule type" value="Genomic_DNA"/>
</dbReference>
<protein>
    <submittedName>
        <fullName evidence="1">Uncharacterized protein</fullName>
    </submittedName>
</protein>
<dbReference type="HOGENOM" id="CLU_041470_2_0_1"/>
<evidence type="ECO:0000313" key="1">
    <source>
        <dbReference type="EMBL" id="EME38365.1"/>
    </source>
</evidence>
<dbReference type="STRING" id="675120.N1PDT5"/>
<accession>N1PDT5</accession>
<sequence length="234" mass="25696">MREAFRIAHIETMDVFRLNRSDNMGMRYQAPALMICHGIDQEAFDFMKWHATAGSDSHYDWGNMDLPFLNLRGENVPEPDLHSLKQSASVADKLPQELLDNCREDLVSNAVAGHSDLLQEVRDGVDISPRTKDVEGQVDTLFKAVTEANSFFWPAMIEPGGHLHALPAAYSSGSVDEMQISLQANYAAWEEKSPEAIAWIGERIGKRVRGGGGSVAICCSQCGVVDAVTNDTAS</sequence>
<dbReference type="AlphaFoldDB" id="N1PDT5"/>